<dbReference type="PANTHER" id="PTHR43693">
    <property type="entry name" value="PROTEIN PHOSPHATASE CHEZ"/>
    <property type="match status" value="1"/>
</dbReference>
<sequence>MTIFTEKQRDALTELINIGFARTAASLSELTGNRVLLEAPMVSIHPISELSSKLATFVKGEVATVQQIFHGPVSGNALLLLNYDGAVMLSDLVCPEESPHSDRLDASGAEVLTEVGNILLNACLSVFGNLLEIQISFSVPRLYLEALDGLLHSLVIGKEEMRYAMVVYTAFRLRENAVTGYLVMVLGVVSLEKLLTSVDEWADISVENAAQNSA</sequence>
<evidence type="ECO:0000313" key="3">
    <source>
        <dbReference type="EMBL" id="HGG03627.1"/>
    </source>
</evidence>
<dbReference type="InterPro" id="IPR050992">
    <property type="entry name" value="CheZ_family_phosphatases"/>
</dbReference>
<keyword evidence="2" id="KW-0378">Hydrolase</keyword>
<dbReference type="InterPro" id="IPR028976">
    <property type="entry name" value="CheC-like_sf"/>
</dbReference>
<accession>A0A7C4A146</accession>
<dbReference type="Gene3D" id="3.40.1550.10">
    <property type="entry name" value="CheC-like"/>
    <property type="match status" value="1"/>
</dbReference>
<evidence type="ECO:0000256" key="1">
    <source>
        <dbReference type="ARBA" id="ARBA00022500"/>
    </source>
</evidence>
<protein>
    <submittedName>
        <fullName evidence="3">Chemotaxis protein CheC</fullName>
    </submittedName>
</protein>
<dbReference type="EMBL" id="DSPX01000251">
    <property type="protein sequence ID" value="HGG03627.1"/>
    <property type="molecule type" value="Genomic_DNA"/>
</dbReference>
<name>A0A7C4A146_9CYAN</name>
<dbReference type="GO" id="GO:0016787">
    <property type="term" value="F:hydrolase activity"/>
    <property type="evidence" value="ECO:0007669"/>
    <property type="project" value="UniProtKB-KW"/>
</dbReference>
<evidence type="ECO:0000256" key="2">
    <source>
        <dbReference type="ARBA" id="ARBA00022801"/>
    </source>
</evidence>
<proteinExistence type="predicted"/>
<organism evidence="3">
    <name type="scientific">Planktothricoides sp. SpSt-374</name>
    <dbReference type="NCBI Taxonomy" id="2282167"/>
    <lineage>
        <taxon>Bacteria</taxon>
        <taxon>Bacillati</taxon>
        <taxon>Cyanobacteriota</taxon>
        <taxon>Cyanophyceae</taxon>
        <taxon>Oscillatoriophycideae</taxon>
        <taxon>Oscillatoriales</taxon>
        <taxon>Oscillatoriaceae</taxon>
        <taxon>Planktothricoides</taxon>
    </lineage>
</organism>
<dbReference type="PANTHER" id="PTHR43693:SF1">
    <property type="entry name" value="PROTEIN PHOSPHATASE CHEZ"/>
    <property type="match status" value="1"/>
</dbReference>
<dbReference type="GO" id="GO:0006935">
    <property type="term" value="P:chemotaxis"/>
    <property type="evidence" value="ECO:0007669"/>
    <property type="project" value="UniProtKB-KW"/>
</dbReference>
<comment type="caution">
    <text evidence="3">The sequence shown here is derived from an EMBL/GenBank/DDBJ whole genome shotgun (WGS) entry which is preliminary data.</text>
</comment>
<dbReference type="SUPFAM" id="SSF103039">
    <property type="entry name" value="CheC-like"/>
    <property type="match status" value="1"/>
</dbReference>
<reference evidence="3" key="1">
    <citation type="journal article" date="2020" name="mSystems">
        <title>Genome- and Community-Level Interaction Insights into Carbon Utilization and Element Cycling Functions of Hydrothermarchaeota in Hydrothermal Sediment.</title>
        <authorList>
            <person name="Zhou Z."/>
            <person name="Liu Y."/>
            <person name="Xu W."/>
            <person name="Pan J."/>
            <person name="Luo Z.H."/>
            <person name="Li M."/>
        </authorList>
    </citation>
    <scope>NUCLEOTIDE SEQUENCE [LARGE SCALE GENOMIC DNA]</scope>
    <source>
        <strain evidence="3">SpSt-374</strain>
    </source>
</reference>
<gene>
    <name evidence="3" type="ORF">ENR15_24075</name>
</gene>
<dbReference type="CDD" id="cd17910">
    <property type="entry name" value="CheC_ClassII"/>
    <property type="match status" value="1"/>
</dbReference>
<dbReference type="AlphaFoldDB" id="A0A7C4A146"/>
<keyword evidence="1" id="KW-0145">Chemotaxis</keyword>